<dbReference type="Proteomes" id="UP000230069">
    <property type="component" value="Unassembled WGS sequence"/>
</dbReference>
<dbReference type="PANTHER" id="PTHR24031">
    <property type="entry name" value="RNA HELICASE"/>
    <property type="match status" value="1"/>
</dbReference>
<evidence type="ECO:0000256" key="8">
    <source>
        <dbReference type="SAM" id="MobiDB-lite"/>
    </source>
</evidence>
<evidence type="ECO:0000256" key="3">
    <source>
        <dbReference type="ARBA" id="ARBA00022806"/>
    </source>
</evidence>
<dbReference type="EMBL" id="KZ305093">
    <property type="protein sequence ID" value="PIA27580.1"/>
    <property type="molecule type" value="Genomic_DNA"/>
</dbReference>
<dbReference type="InterPro" id="IPR025313">
    <property type="entry name" value="SPB4-like_CTE"/>
</dbReference>
<dbReference type="SMART" id="SM01178">
    <property type="entry name" value="DUF4217"/>
    <property type="match status" value="1"/>
</dbReference>
<comment type="function">
    <text evidence="7">RNA helicase.</text>
</comment>
<evidence type="ECO:0000313" key="12">
    <source>
        <dbReference type="Proteomes" id="UP000230069"/>
    </source>
</evidence>
<dbReference type="PROSITE" id="PS51194">
    <property type="entry name" value="HELICASE_CTER"/>
    <property type="match status" value="1"/>
</dbReference>
<reference evidence="11 12" key="1">
    <citation type="submission" date="2017-09" db="EMBL/GenBank/DDBJ databases">
        <title>WGS assembly of Aquilegia coerulea Goldsmith.</title>
        <authorList>
            <person name="Hodges S."/>
            <person name="Kramer E."/>
            <person name="Nordborg M."/>
            <person name="Tomkins J."/>
            <person name="Borevitz J."/>
            <person name="Derieg N."/>
            <person name="Yan J."/>
            <person name="Mihaltcheva S."/>
            <person name="Hayes R.D."/>
            <person name="Rokhsar D."/>
        </authorList>
    </citation>
    <scope>NUCLEOTIDE SEQUENCE [LARGE SCALE GENOMIC DNA]</scope>
    <source>
        <strain evidence="12">cv. Goldsmith</strain>
    </source>
</reference>
<evidence type="ECO:0000259" key="9">
    <source>
        <dbReference type="PROSITE" id="PS51192"/>
    </source>
</evidence>
<evidence type="ECO:0000256" key="1">
    <source>
        <dbReference type="ARBA" id="ARBA00022741"/>
    </source>
</evidence>
<feature type="domain" description="Helicase ATP-binding" evidence="9">
    <location>
        <begin position="41"/>
        <end position="140"/>
    </location>
</feature>
<dbReference type="AlphaFoldDB" id="A0A2G5C8G5"/>
<dbReference type="PROSITE" id="PS51192">
    <property type="entry name" value="HELICASE_ATP_BIND_1"/>
    <property type="match status" value="1"/>
</dbReference>
<dbReference type="InterPro" id="IPR014001">
    <property type="entry name" value="Helicase_ATP-bd"/>
</dbReference>
<evidence type="ECO:0000256" key="7">
    <source>
        <dbReference type="RuleBase" id="RU365068"/>
    </source>
</evidence>
<dbReference type="Pfam" id="PF00271">
    <property type="entry name" value="Helicase_C"/>
    <property type="match status" value="1"/>
</dbReference>
<dbReference type="InterPro" id="IPR001650">
    <property type="entry name" value="Helicase_C-like"/>
</dbReference>
<dbReference type="Gene3D" id="3.40.50.300">
    <property type="entry name" value="P-loop containing nucleotide triphosphate hydrolases"/>
    <property type="match status" value="2"/>
</dbReference>
<dbReference type="InterPro" id="IPR011545">
    <property type="entry name" value="DEAD/DEAH_box_helicase_dom"/>
</dbReference>
<dbReference type="GO" id="GO:0005524">
    <property type="term" value="F:ATP binding"/>
    <property type="evidence" value="ECO:0007669"/>
    <property type="project" value="UniProtKB-UniRule"/>
</dbReference>
<evidence type="ECO:0000259" key="10">
    <source>
        <dbReference type="PROSITE" id="PS51194"/>
    </source>
</evidence>
<keyword evidence="2 6" id="KW-0378">Hydrolase</keyword>
<dbReference type="CDD" id="cd18787">
    <property type="entry name" value="SF2_C_DEAD"/>
    <property type="match status" value="1"/>
</dbReference>
<dbReference type="STRING" id="218851.A0A2G5C8G5"/>
<dbReference type="SUPFAM" id="SSF52540">
    <property type="entry name" value="P-loop containing nucleoside triphosphate hydrolases"/>
    <property type="match status" value="1"/>
</dbReference>
<dbReference type="Pfam" id="PF13959">
    <property type="entry name" value="CTE_SPB4"/>
    <property type="match status" value="1"/>
</dbReference>
<accession>A0A2G5C8G5</accession>
<name>A0A2G5C8G5_AQUCA</name>
<comment type="catalytic activity">
    <reaction evidence="7">
        <text>ATP + H2O = ADP + phosphate + H(+)</text>
        <dbReference type="Rhea" id="RHEA:13065"/>
        <dbReference type="ChEBI" id="CHEBI:15377"/>
        <dbReference type="ChEBI" id="CHEBI:15378"/>
        <dbReference type="ChEBI" id="CHEBI:30616"/>
        <dbReference type="ChEBI" id="CHEBI:43474"/>
        <dbReference type="ChEBI" id="CHEBI:456216"/>
        <dbReference type="EC" id="3.6.4.13"/>
    </reaction>
</comment>
<dbReference type="InterPro" id="IPR000629">
    <property type="entry name" value="RNA-helicase_DEAD-box_CS"/>
</dbReference>
<comment type="similarity">
    <text evidence="6">Belongs to the DEAD box helicase family.</text>
</comment>
<dbReference type="SMART" id="SM00490">
    <property type="entry name" value="HELICc"/>
    <property type="match status" value="1"/>
</dbReference>
<dbReference type="EC" id="3.6.4.13" evidence="7"/>
<evidence type="ECO:0000256" key="5">
    <source>
        <dbReference type="ARBA" id="ARBA00022884"/>
    </source>
</evidence>
<keyword evidence="12" id="KW-1185">Reference proteome</keyword>
<comment type="domain">
    <text evidence="7">The Q motif is unique to and characteristic of the DEAD box family of RNA helicases and controls ATP binding and hydrolysis.</text>
</comment>
<dbReference type="PROSITE" id="PS00039">
    <property type="entry name" value="DEAD_ATP_HELICASE"/>
    <property type="match status" value="1"/>
</dbReference>
<organism evidence="11 12">
    <name type="scientific">Aquilegia coerulea</name>
    <name type="common">Rocky mountain columbine</name>
    <dbReference type="NCBI Taxonomy" id="218851"/>
    <lineage>
        <taxon>Eukaryota</taxon>
        <taxon>Viridiplantae</taxon>
        <taxon>Streptophyta</taxon>
        <taxon>Embryophyta</taxon>
        <taxon>Tracheophyta</taxon>
        <taxon>Spermatophyta</taxon>
        <taxon>Magnoliopsida</taxon>
        <taxon>Ranunculales</taxon>
        <taxon>Ranunculaceae</taxon>
        <taxon>Thalictroideae</taxon>
        <taxon>Aquilegia</taxon>
    </lineage>
</organism>
<keyword evidence="3 6" id="KW-0347">Helicase</keyword>
<dbReference type="GO" id="GO:0003724">
    <property type="term" value="F:RNA helicase activity"/>
    <property type="evidence" value="ECO:0007669"/>
    <property type="project" value="UniProtKB-EC"/>
</dbReference>
<sequence length="486" mass="54802">MIDPRKQSLPIPSFPKQSTLLKKEEIPITRAKIGIAAGISILVATPGRLLDHLKNTASFAHNNLRWIIFDEADRILELGYGKEIEEILDVLGSKREGAVGKENALPNHSQSRRQNLLLSATLNEKVNHLANISLKNPVMIGIDETKSSGDLTKPSSKHLSLVGSDIDDEPELLGTLSNCSNADYNLPTQLIQRYVKVPCGTRLVALLSILKSFNEMKASQKVVVFFSTCDAVDFHYSLFSEFQLHSESKIEGQQKKTFLKYKTFRLHGNMEHEGRRTTFQGFKTEKSSLLLCTDVAARGLDFPNVTCIIQYDSPGDASEYVHRVGRTARLGEQGEALLFLQPVEMDYSQELQKHGVTLQEYPLLKVLDSFPLHDQSHHIKKFISIEMHPWVLTLQKALESFISVESKLKQQAKDAFCSWVRAYTAHRGELKRIFMVKKLHLGHVAKSFGLKDQPSLVGGSFQVQFKKRKKEQKQRGVTKRKKIGSK</sequence>
<dbReference type="GO" id="GO:0003723">
    <property type="term" value="F:RNA binding"/>
    <property type="evidence" value="ECO:0007669"/>
    <property type="project" value="UniProtKB-UniRule"/>
</dbReference>
<keyword evidence="4 6" id="KW-0067">ATP-binding</keyword>
<proteinExistence type="inferred from homology"/>
<dbReference type="FunCoup" id="A0A2G5C8G5">
    <property type="interactions" value="2715"/>
</dbReference>
<evidence type="ECO:0000313" key="11">
    <source>
        <dbReference type="EMBL" id="PIA27580.1"/>
    </source>
</evidence>
<protein>
    <recommendedName>
        <fullName evidence="7">ATP-dependent RNA helicase</fullName>
        <ecNumber evidence="7">3.6.4.13</ecNumber>
    </recommendedName>
</protein>
<dbReference type="GO" id="GO:0016887">
    <property type="term" value="F:ATP hydrolysis activity"/>
    <property type="evidence" value="ECO:0007669"/>
    <property type="project" value="RHEA"/>
</dbReference>
<dbReference type="OrthoDB" id="422663at2759"/>
<keyword evidence="1 6" id="KW-0547">Nucleotide-binding</keyword>
<dbReference type="InterPro" id="IPR027417">
    <property type="entry name" value="P-loop_NTPase"/>
</dbReference>
<evidence type="ECO:0000256" key="6">
    <source>
        <dbReference type="RuleBase" id="RU000492"/>
    </source>
</evidence>
<dbReference type="Pfam" id="PF00270">
    <property type="entry name" value="DEAD"/>
    <property type="match status" value="1"/>
</dbReference>
<evidence type="ECO:0000256" key="4">
    <source>
        <dbReference type="ARBA" id="ARBA00022840"/>
    </source>
</evidence>
<evidence type="ECO:0000256" key="2">
    <source>
        <dbReference type="ARBA" id="ARBA00022801"/>
    </source>
</evidence>
<gene>
    <name evidence="11" type="ORF">AQUCO_07600033v1</name>
</gene>
<keyword evidence="5 7" id="KW-0694">RNA-binding</keyword>
<dbReference type="InParanoid" id="A0A2G5C8G5"/>
<feature type="region of interest" description="Disordered" evidence="8">
    <location>
        <begin position="467"/>
        <end position="486"/>
    </location>
</feature>
<feature type="domain" description="Helicase C-terminal" evidence="10">
    <location>
        <begin position="202"/>
        <end position="378"/>
    </location>
</feature>